<proteinExistence type="predicted"/>
<dbReference type="EMBL" id="JACXAA010000005">
    <property type="protein sequence ID" value="MBD2754169.1"/>
    <property type="molecule type" value="Genomic_DNA"/>
</dbReference>
<keyword evidence="2" id="KW-1185">Reference proteome</keyword>
<name>A0A927B2I0_9BACT</name>
<evidence type="ECO:0000313" key="1">
    <source>
        <dbReference type="EMBL" id="MBD2754169.1"/>
    </source>
</evidence>
<organism evidence="1 2">
    <name type="scientific">Spirosoma validum</name>
    <dbReference type="NCBI Taxonomy" id="2771355"/>
    <lineage>
        <taxon>Bacteria</taxon>
        <taxon>Pseudomonadati</taxon>
        <taxon>Bacteroidota</taxon>
        <taxon>Cytophagia</taxon>
        <taxon>Cytophagales</taxon>
        <taxon>Cytophagaceae</taxon>
        <taxon>Spirosoma</taxon>
    </lineage>
</organism>
<sequence>MKTIILPLINVVIVVILGFMPQLAQSQSADSYVREDSAQAYWRVRAEYANTKPIIQFFDRHHRLIYQEQLPESAQRMTRQSTRAFDVLLSNLTTNRILAMAYLNNTDLSFAAVPSLITTNTSALRQTIRKKGEVIVDINPSLDQMDKLTLRLAQAKHRLIGISLENEDRTRTYFDDCSNQSIYHRNLNLSQMPGGVYRLKVSAYSTSVSYLLTIDRAVSRYYLQKEVKI</sequence>
<evidence type="ECO:0000313" key="2">
    <source>
        <dbReference type="Proteomes" id="UP000653797"/>
    </source>
</evidence>
<protein>
    <submittedName>
        <fullName evidence="1">Uncharacterized protein</fullName>
    </submittedName>
</protein>
<dbReference type="AlphaFoldDB" id="A0A927B2I0"/>
<dbReference type="Proteomes" id="UP000653797">
    <property type="component" value="Unassembled WGS sequence"/>
</dbReference>
<comment type="caution">
    <text evidence="1">The sequence shown here is derived from an EMBL/GenBank/DDBJ whole genome shotgun (WGS) entry which is preliminary data.</text>
</comment>
<accession>A0A927B2I0</accession>
<gene>
    <name evidence="1" type="ORF">IC230_14775</name>
</gene>
<reference evidence="1" key="1">
    <citation type="submission" date="2020-09" db="EMBL/GenBank/DDBJ databases">
        <authorList>
            <person name="Kim M.K."/>
        </authorList>
    </citation>
    <scope>NUCLEOTIDE SEQUENCE</scope>
    <source>
        <strain evidence="1">BT704</strain>
    </source>
</reference>
<dbReference type="RefSeq" id="WP_191039813.1">
    <property type="nucleotide sequence ID" value="NZ_JACXAA010000005.1"/>
</dbReference>